<keyword evidence="8" id="KW-0206">Cytoskeleton</keyword>
<evidence type="ECO:0000256" key="9">
    <source>
        <dbReference type="SAM" id="Coils"/>
    </source>
</evidence>
<sequence>MPESSSEVMDIRSSSVEYRPSPLRQFSQSSLPLHRDYMLSDFCTEHNVQECLSHINQEVSSLGLPPLWTEASGSSEMKVVPVLNCMYDLIQLHHRGLRTLENMEVEQLKTSSNVDFLQLSSTHLKEQLELSKRENTGLLERERQLQLKVKTLQNSLKTEKEEVQKLQNIIASRASQYNHEMKRKEREFNKLKERLNQLLADKKEKKQAIDVLNSIGRADGKRSLWKTVKTEAKHEGEMYKTLLSNYDTRQRELLLENAELKKVLQQMKKDMVSILSSRKTALRGDKHQDAGKQVDAEEEEEVFDSSKESVELYCDQAREKLTNSIRLQWRRLKSHVERLDSQASLAQMGENTNSDAVARETHEDEMDRLKLEIQQCKDLIQTQQHLLQQQLSSPCDDETASLLSDCFMLQEKERFREEWKTLEEQRKIFERERRNFTEAAIRLSHERKDFEDDRALWLKHQFLSLSPFADSKKPQMSKSKSAFSISKTEVSAETDPEKLIKCRSGATSPIPRCVQLTPPPTDDLHRTLCLMPDNRSTKPKRKVEHVEESQISFNGNIPVQCKQWNDSEDQYSHLLPKEKTSSI</sequence>
<dbReference type="GO" id="GO:0034451">
    <property type="term" value="C:centriolar satellite"/>
    <property type="evidence" value="ECO:0007669"/>
    <property type="project" value="UniProtKB-SubCell"/>
</dbReference>
<evidence type="ECO:0000256" key="3">
    <source>
        <dbReference type="ARBA" id="ARBA00009291"/>
    </source>
</evidence>
<dbReference type="GeneID" id="117555180"/>
<comment type="similarity">
    <text evidence="3">Belongs to the ADIP family.</text>
</comment>
<keyword evidence="7 9" id="KW-0175">Coiled coil</keyword>
<dbReference type="PANTHER" id="PTHR46507">
    <property type="entry name" value="AFADIN- AND ALPHA-ACTININ-BINDING PROTEIN"/>
    <property type="match status" value="1"/>
</dbReference>
<evidence type="ECO:0000256" key="1">
    <source>
        <dbReference type="ARBA" id="ARBA00004536"/>
    </source>
</evidence>
<dbReference type="GO" id="GO:0005912">
    <property type="term" value="C:adherens junction"/>
    <property type="evidence" value="ECO:0007669"/>
    <property type="project" value="UniProtKB-SubCell"/>
</dbReference>
<evidence type="ECO:0000256" key="4">
    <source>
        <dbReference type="ARBA" id="ARBA00022490"/>
    </source>
</evidence>
<evidence type="ECO:0000256" key="8">
    <source>
        <dbReference type="ARBA" id="ARBA00023212"/>
    </source>
</evidence>
<dbReference type="Pfam" id="PF11559">
    <property type="entry name" value="ADIP"/>
    <property type="match status" value="1"/>
</dbReference>
<dbReference type="GO" id="GO:0007155">
    <property type="term" value="P:cell adhesion"/>
    <property type="evidence" value="ECO:0007669"/>
    <property type="project" value="UniProtKB-KW"/>
</dbReference>
<gene>
    <name evidence="11" type="primary">LOC117555180</name>
</gene>
<accession>A0A6P8V7G1</accession>
<keyword evidence="5" id="KW-0130">Cell adhesion</keyword>
<dbReference type="OrthoDB" id="312015at2759"/>
<comment type="subcellular location">
    <subcellularLocation>
        <location evidence="1">Cell junction</location>
        <location evidence="1">Adherens junction</location>
    </subcellularLocation>
    <subcellularLocation>
        <location evidence="2">Cytoplasm</location>
        <location evidence="2">Cytoskeleton</location>
        <location evidence="2">Microtubule organizing center</location>
        <location evidence="2">Centrosome</location>
        <location evidence="2">Centriolar satellite</location>
    </subcellularLocation>
</comment>
<name>A0A6P8V7G1_GYMAC</name>
<dbReference type="InterPro" id="IPR052300">
    <property type="entry name" value="Adhesion_Centrosome_assoc"/>
</dbReference>
<keyword evidence="4" id="KW-0963">Cytoplasm</keyword>
<dbReference type="InParanoid" id="A0A6P8V7G1"/>
<evidence type="ECO:0000256" key="6">
    <source>
        <dbReference type="ARBA" id="ARBA00022949"/>
    </source>
</evidence>
<dbReference type="PANTHER" id="PTHR46507:SF2">
    <property type="entry name" value="AFADIN- AND ALPHA-ACTININ-BINDING PROTEIN"/>
    <property type="match status" value="1"/>
</dbReference>
<keyword evidence="10" id="KW-1185">Reference proteome</keyword>
<dbReference type="RefSeq" id="XP_034085856.1">
    <property type="nucleotide sequence ID" value="XM_034229965.1"/>
</dbReference>
<feature type="coiled-coil region" evidence="9">
    <location>
        <begin position="142"/>
        <end position="208"/>
    </location>
</feature>
<evidence type="ECO:0000313" key="11">
    <source>
        <dbReference type="RefSeq" id="XP_034085856.1"/>
    </source>
</evidence>
<evidence type="ECO:0000256" key="7">
    <source>
        <dbReference type="ARBA" id="ARBA00023054"/>
    </source>
</evidence>
<organism evidence="10 11">
    <name type="scientific">Gymnodraco acuticeps</name>
    <name type="common">Antarctic dragonfish</name>
    <dbReference type="NCBI Taxonomy" id="8218"/>
    <lineage>
        <taxon>Eukaryota</taxon>
        <taxon>Metazoa</taxon>
        <taxon>Chordata</taxon>
        <taxon>Craniata</taxon>
        <taxon>Vertebrata</taxon>
        <taxon>Euteleostomi</taxon>
        <taxon>Actinopterygii</taxon>
        <taxon>Neopterygii</taxon>
        <taxon>Teleostei</taxon>
        <taxon>Neoteleostei</taxon>
        <taxon>Acanthomorphata</taxon>
        <taxon>Eupercaria</taxon>
        <taxon>Perciformes</taxon>
        <taxon>Notothenioidei</taxon>
        <taxon>Bathydraconidae</taxon>
        <taxon>Gymnodraco</taxon>
    </lineage>
</organism>
<dbReference type="GO" id="GO:0036064">
    <property type="term" value="C:ciliary basal body"/>
    <property type="evidence" value="ECO:0007669"/>
    <property type="project" value="TreeGrafter"/>
</dbReference>
<dbReference type="GO" id="GO:0035735">
    <property type="term" value="P:intraciliary transport involved in cilium assembly"/>
    <property type="evidence" value="ECO:0007669"/>
    <property type="project" value="TreeGrafter"/>
</dbReference>
<evidence type="ECO:0000313" key="10">
    <source>
        <dbReference type="Proteomes" id="UP000515161"/>
    </source>
</evidence>
<keyword evidence="6" id="KW-0965">Cell junction</keyword>
<reference evidence="11" key="1">
    <citation type="submission" date="2025-08" db="UniProtKB">
        <authorList>
            <consortium name="RefSeq"/>
        </authorList>
    </citation>
    <scope>IDENTIFICATION</scope>
</reference>
<dbReference type="Proteomes" id="UP000515161">
    <property type="component" value="Unplaced"/>
</dbReference>
<proteinExistence type="inferred from homology"/>
<dbReference type="KEGG" id="gacu:117555180"/>
<protein>
    <submittedName>
        <fullName evidence="11">Afadin- and alpha-actinin-binding protein-like isoform X1</fullName>
    </submittedName>
</protein>
<evidence type="ECO:0000256" key="5">
    <source>
        <dbReference type="ARBA" id="ARBA00022889"/>
    </source>
</evidence>
<feature type="coiled-coil region" evidence="9">
    <location>
        <begin position="359"/>
        <end position="386"/>
    </location>
</feature>
<dbReference type="AlphaFoldDB" id="A0A6P8V7G1"/>
<dbReference type="InterPro" id="IPR021622">
    <property type="entry name" value="Afadin/alpha-actinin-bd"/>
</dbReference>
<evidence type="ECO:0000256" key="2">
    <source>
        <dbReference type="ARBA" id="ARBA00004607"/>
    </source>
</evidence>